<accession>K9W8L5</accession>
<dbReference type="RefSeq" id="WP_015180253.1">
    <property type="nucleotide sequence ID" value="NC_019738.1"/>
</dbReference>
<name>K9W8L5_9CYAN</name>
<protein>
    <submittedName>
        <fullName evidence="4">Methylase involved in ubiquinone/menaquinone biosynthesis</fullName>
    </submittedName>
</protein>
<evidence type="ECO:0000256" key="2">
    <source>
        <dbReference type="ARBA" id="ARBA00022679"/>
    </source>
</evidence>
<dbReference type="OrthoDB" id="9784101at2"/>
<dbReference type="SUPFAM" id="SSF53335">
    <property type="entry name" value="S-adenosyl-L-methionine-dependent methyltransferases"/>
    <property type="match status" value="1"/>
</dbReference>
<evidence type="ECO:0000313" key="5">
    <source>
        <dbReference type="Proteomes" id="UP000010471"/>
    </source>
</evidence>
<evidence type="ECO:0000259" key="3">
    <source>
        <dbReference type="Pfam" id="PF13649"/>
    </source>
</evidence>
<dbReference type="KEGG" id="mic:Mic7113_0152"/>
<dbReference type="InterPro" id="IPR041698">
    <property type="entry name" value="Methyltransf_25"/>
</dbReference>
<keyword evidence="5" id="KW-1185">Reference proteome</keyword>
<dbReference type="Proteomes" id="UP000010471">
    <property type="component" value="Chromosome"/>
</dbReference>
<keyword evidence="4" id="KW-0830">Ubiquinone</keyword>
<dbReference type="HOGENOM" id="CLU_1173387_0_0_3"/>
<dbReference type="InterPro" id="IPR029063">
    <property type="entry name" value="SAM-dependent_MTases_sf"/>
</dbReference>
<feature type="domain" description="Methyltransferase" evidence="3">
    <location>
        <begin position="55"/>
        <end position="150"/>
    </location>
</feature>
<evidence type="ECO:0000256" key="1">
    <source>
        <dbReference type="ARBA" id="ARBA00022603"/>
    </source>
</evidence>
<organism evidence="4 5">
    <name type="scientific">Allocoleopsis franciscana PCC 7113</name>
    <dbReference type="NCBI Taxonomy" id="1173027"/>
    <lineage>
        <taxon>Bacteria</taxon>
        <taxon>Bacillati</taxon>
        <taxon>Cyanobacteriota</taxon>
        <taxon>Cyanophyceae</taxon>
        <taxon>Coleofasciculales</taxon>
        <taxon>Coleofasciculaceae</taxon>
        <taxon>Allocoleopsis</taxon>
        <taxon>Allocoleopsis franciscana</taxon>
    </lineage>
</organism>
<dbReference type="PANTHER" id="PTHR43861">
    <property type="entry name" value="TRANS-ACONITATE 2-METHYLTRANSFERASE-RELATED"/>
    <property type="match status" value="1"/>
</dbReference>
<dbReference type="AlphaFoldDB" id="K9W8L5"/>
<gene>
    <name evidence="4" type="ORF">Mic7113_0152</name>
</gene>
<dbReference type="GO" id="GO:0032259">
    <property type="term" value="P:methylation"/>
    <property type="evidence" value="ECO:0007669"/>
    <property type="project" value="UniProtKB-KW"/>
</dbReference>
<proteinExistence type="predicted"/>
<dbReference type="GO" id="GO:0008168">
    <property type="term" value="F:methyltransferase activity"/>
    <property type="evidence" value="ECO:0007669"/>
    <property type="project" value="UniProtKB-KW"/>
</dbReference>
<reference evidence="4 5" key="1">
    <citation type="submission" date="2012-06" db="EMBL/GenBank/DDBJ databases">
        <title>Finished chromosome of genome of Microcoleus sp. PCC 7113.</title>
        <authorList>
            <consortium name="US DOE Joint Genome Institute"/>
            <person name="Gugger M."/>
            <person name="Coursin T."/>
            <person name="Rippka R."/>
            <person name="Tandeau De Marsac N."/>
            <person name="Huntemann M."/>
            <person name="Wei C.-L."/>
            <person name="Han J."/>
            <person name="Detter J.C."/>
            <person name="Han C."/>
            <person name="Tapia R."/>
            <person name="Chen A."/>
            <person name="Kyrpides N."/>
            <person name="Mavromatis K."/>
            <person name="Markowitz V."/>
            <person name="Szeto E."/>
            <person name="Ivanova N."/>
            <person name="Pagani I."/>
            <person name="Pati A."/>
            <person name="Goodwin L."/>
            <person name="Nordberg H.P."/>
            <person name="Cantor M.N."/>
            <person name="Hua S.X."/>
            <person name="Woyke T."/>
            <person name="Kerfeld C.A."/>
        </authorList>
    </citation>
    <scope>NUCLEOTIDE SEQUENCE [LARGE SCALE GENOMIC DNA]</scope>
    <source>
        <strain evidence="4 5">PCC 7113</strain>
    </source>
</reference>
<dbReference type="PANTHER" id="PTHR43861:SF1">
    <property type="entry name" value="TRANS-ACONITATE 2-METHYLTRANSFERASE"/>
    <property type="match status" value="1"/>
</dbReference>
<dbReference type="CDD" id="cd02440">
    <property type="entry name" value="AdoMet_MTases"/>
    <property type="match status" value="1"/>
</dbReference>
<evidence type="ECO:0000313" key="4">
    <source>
        <dbReference type="EMBL" id="AFZ16089.1"/>
    </source>
</evidence>
<keyword evidence="1 4" id="KW-0489">Methyltransferase</keyword>
<dbReference type="eggNOG" id="COG2226">
    <property type="taxonomic scope" value="Bacteria"/>
</dbReference>
<keyword evidence="2" id="KW-0808">Transferase</keyword>
<dbReference type="EMBL" id="CP003630">
    <property type="protein sequence ID" value="AFZ16089.1"/>
    <property type="molecule type" value="Genomic_DNA"/>
</dbReference>
<dbReference type="Gene3D" id="3.40.50.150">
    <property type="entry name" value="Vaccinia Virus protein VP39"/>
    <property type="match status" value="1"/>
</dbReference>
<dbReference type="Pfam" id="PF13649">
    <property type="entry name" value="Methyltransf_25"/>
    <property type="match status" value="1"/>
</dbReference>
<dbReference type="STRING" id="1173027.Mic7113_0152"/>
<sequence>MSVLPAWFYNEFQQIGVDFEDRLQVEAYDCNQRSSSEQAERKLIEWLGISASHTVIDLGAGTGTFAIQACKAGACVHVVDVSPTMLAYAQKKVGAAKAENIKFHHAGFLTYEHQGNPADFIVTKAAFHHLPDFWKMVGLLRMASMLKVGGILYLRDVVFSFNPSDYYSRIDAWIERVANPAGEGFTVSDFQTHVREEYSTFAWILEGMLTRAGFEIEQADYLTPEYAQYVCRKR</sequence>